<reference evidence="1" key="1">
    <citation type="submission" date="2018-02" db="EMBL/GenBank/DDBJ databases">
        <title>Rhizophora mucronata_Transcriptome.</title>
        <authorList>
            <person name="Meera S.P."/>
            <person name="Sreeshan A."/>
            <person name="Augustine A."/>
        </authorList>
    </citation>
    <scope>NUCLEOTIDE SEQUENCE</scope>
    <source>
        <tissue evidence="1">Leaf</tissue>
    </source>
</reference>
<dbReference type="EMBL" id="GGEC01091989">
    <property type="protein sequence ID" value="MBX72473.1"/>
    <property type="molecule type" value="Transcribed_RNA"/>
</dbReference>
<evidence type="ECO:0000313" key="1">
    <source>
        <dbReference type="EMBL" id="MBX72473.1"/>
    </source>
</evidence>
<name>A0A2P2QZT0_RHIMU</name>
<accession>A0A2P2QZT0</accession>
<protein>
    <submittedName>
        <fullName evidence="1">Uncharacterized protein</fullName>
    </submittedName>
</protein>
<sequence length="40" mass="4453">MLYSLSFGSIIQKIIRKTSVRILEILPMLGPQSTSQKSTS</sequence>
<proteinExistence type="predicted"/>
<dbReference type="AlphaFoldDB" id="A0A2P2QZT0"/>
<organism evidence="1">
    <name type="scientific">Rhizophora mucronata</name>
    <name type="common">Asiatic mangrove</name>
    <dbReference type="NCBI Taxonomy" id="61149"/>
    <lineage>
        <taxon>Eukaryota</taxon>
        <taxon>Viridiplantae</taxon>
        <taxon>Streptophyta</taxon>
        <taxon>Embryophyta</taxon>
        <taxon>Tracheophyta</taxon>
        <taxon>Spermatophyta</taxon>
        <taxon>Magnoliopsida</taxon>
        <taxon>eudicotyledons</taxon>
        <taxon>Gunneridae</taxon>
        <taxon>Pentapetalae</taxon>
        <taxon>rosids</taxon>
        <taxon>fabids</taxon>
        <taxon>Malpighiales</taxon>
        <taxon>Rhizophoraceae</taxon>
        <taxon>Rhizophora</taxon>
    </lineage>
</organism>